<organism evidence="1 2">
    <name type="scientific">Parnassius mnemosyne</name>
    <name type="common">clouded apollo</name>
    <dbReference type="NCBI Taxonomy" id="213953"/>
    <lineage>
        <taxon>Eukaryota</taxon>
        <taxon>Metazoa</taxon>
        <taxon>Ecdysozoa</taxon>
        <taxon>Arthropoda</taxon>
        <taxon>Hexapoda</taxon>
        <taxon>Insecta</taxon>
        <taxon>Pterygota</taxon>
        <taxon>Neoptera</taxon>
        <taxon>Endopterygota</taxon>
        <taxon>Lepidoptera</taxon>
        <taxon>Glossata</taxon>
        <taxon>Ditrysia</taxon>
        <taxon>Papilionoidea</taxon>
        <taxon>Papilionidae</taxon>
        <taxon>Parnassiinae</taxon>
        <taxon>Parnassini</taxon>
        <taxon>Parnassius</taxon>
        <taxon>Driopa</taxon>
    </lineage>
</organism>
<gene>
    <name evidence="1" type="ORF">PARMNEM_LOCUS21576</name>
</gene>
<dbReference type="Proteomes" id="UP001314205">
    <property type="component" value="Unassembled WGS sequence"/>
</dbReference>
<sequence>MVAIKKPNWELNIRNFDCFIQFSASYICESKGGLRNLVGSALPKLKFKVKYVVDPHYIMVVERMGRLDREKKAKKYWVHPLWNERLLSGKFYTMFYKFREYPNKVFRYFRMSVRSFDELLRTLGPALTYKNTNMRLSQLKKD</sequence>
<comment type="caution">
    <text evidence="1">The sequence shown here is derived from an EMBL/GenBank/DDBJ whole genome shotgun (WGS) entry which is preliminary data.</text>
</comment>
<protein>
    <submittedName>
        <fullName evidence="1">Uncharacterized protein</fullName>
    </submittedName>
</protein>
<accession>A0AAV1M7I7</accession>
<name>A0AAV1M7I7_9NEOP</name>
<evidence type="ECO:0000313" key="2">
    <source>
        <dbReference type="Proteomes" id="UP001314205"/>
    </source>
</evidence>
<dbReference type="EMBL" id="CAVLGL010000148">
    <property type="protein sequence ID" value="CAK1603165.1"/>
    <property type="molecule type" value="Genomic_DNA"/>
</dbReference>
<reference evidence="1 2" key="1">
    <citation type="submission" date="2023-11" db="EMBL/GenBank/DDBJ databases">
        <authorList>
            <person name="Hedman E."/>
            <person name="Englund M."/>
            <person name="Stromberg M."/>
            <person name="Nyberg Akerstrom W."/>
            <person name="Nylinder S."/>
            <person name="Jareborg N."/>
            <person name="Kallberg Y."/>
            <person name="Kronander E."/>
        </authorList>
    </citation>
    <scope>NUCLEOTIDE SEQUENCE [LARGE SCALE GENOMIC DNA]</scope>
</reference>
<proteinExistence type="predicted"/>
<keyword evidence="2" id="KW-1185">Reference proteome</keyword>
<dbReference type="AlphaFoldDB" id="A0AAV1M7I7"/>
<evidence type="ECO:0000313" key="1">
    <source>
        <dbReference type="EMBL" id="CAK1603165.1"/>
    </source>
</evidence>